<reference evidence="2 3" key="1">
    <citation type="submission" date="2020-05" db="EMBL/GenBank/DDBJ databases">
        <title>Complete genome sequence of of a novel Thermoleptolyngbya strain isolated from hot springs of Ganzi, Sichuan China.</title>
        <authorList>
            <person name="Tang J."/>
            <person name="Daroch M."/>
            <person name="Li L."/>
            <person name="Waleron K."/>
            <person name="Waleron M."/>
            <person name="Waleron M."/>
        </authorList>
    </citation>
    <scope>NUCLEOTIDE SEQUENCE [LARGE SCALE GENOMIC DNA]</scope>
    <source>
        <strain evidence="2 3">PKUAC-SCTA183</strain>
    </source>
</reference>
<dbReference type="RefSeq" id="WP_172353780.1">
    <property type="nucleotide sequence ID" value="NZ_CP053661.1"/>
</dbReference>
<dbReference type="InterPro" id="IPR025833">
    <property type="entry name" value="GDYXXLXY"/>
</dbReference>
<name>A0A6M8B2Q2_9CYAN</name>
<gene>
    <name evidence="2" type="ORF">HPC62_03580</name>
</gene>
<protein>
    <submittedName>
        <fullName evidence="2">GDYXXLXY domain-containing protein</fullName>
    </submittedName>
</protein>
<organism evidence="2 3">
    <name type="scientific">Thermoleptolyngbya sichuanensis A183</name>
    <dbReference type="NCBI Taxonomy" id="2737172"/>
    <lineage>
        <taxon>Bacteria</taxon>
        <taxon>Bacillati</taxon>
        <taxon>Cyanobacteriota</taxon>
        <taxon>Cyanophyceae</taxon>
        <taxon>Oculatellales</taxon>
        <taxon>Oculatellaceae</taxon>
        <taxon>Thermoleptolyngbya</taxon>
        <taxon>Thermoleptolyngbya sichuanensis</taxon>
    </lineage>
</organism>
<evidence type="ECO:0000313" key="3">
    <source>
        <dbReference type="Proteomes" id="UP000505210"/>
    </source>
</evidence>
<feature type="compositionally biased region" description="Pro residues" evidence="1">
    <location>
        <begin position="14"/>
        <end position="33"/>
    </location>
</feature>
<dbReference type="Proteomes" id="UP000505210">
    <property type="component" value="Chromosome"/>
</dbReference>
<sequence>MNSESRPSNRYPLVPAPPDAPTPQHPLPPAPPPPLAPVSAARWRFWLPLAIQAALILVIPLQATYTQATGQTVILQTGPVDPYHPLRGYYVTLGYDISQPGELEKLPGWRAFEAAAQQRRSRFAARPIYVILEAPEDMGSQPPKPWKPVAVSGDRPTNLPTNQVALKGIYRNGWVNYGLERYYMPEAERLHINNRIAELQQANPQSPNFVMEAKVGGNGEAVLTRMWLADQPYQF</sequence>
<feature type="region of interest" description="Disordered" evidence="1">
    <location>
        <begin position="1"/>
        <end position="33"/>
    </location>
</feature>
<keyword evidence="3" id="KW-1185">Reference proteome</keyword>
<dbReference type="KEGG" id="theu:HPC62_03580"/>
<dbReference type="AlphaFoldDB" id="A0A6M8B2Q2"/>
<accession>A0A6M8B2Q2</accession>
<proteinExistence type="predicted"/>
<evidence type="ECO:0000256" key="1">
    <source>
        <dbReference type="SAM" id="MobiDB-lite"/>
    </source>
</evidence>
<evidence type="ECO:0000313" key="2">
    <source>
        <dbReference type="EMBL" id="QKD81379.1"/>
    </source>
</evidence>
<dbReference type="Pfam" id="PF14345">
    <property type="entry name" value="GDYXXLXY"/>
    <property type="match status" value="1"/>
</dbReference>
<dbReference type="EMBL" id="CP053661">
    <property type="protein sequence ID" value="QKD81379.1"/>
    <property type="molecule type" value="Genomic_DNA"/>
</dbReference>